<dbReference type="EMBL" id="AKCV02000019">
    <property type="protein sequence ID" value="TMS57784.1"/>
    <property type="molecule type" value="Genomic_DNA"/>
</dbReference>
<protein>
    <submittedName>
        <fullName evidence="1">Autotransporter outer membrane beta-barrel domain-containing protein</fullName>
    </submittedName>
</protein>
<evidence type="ECO:0000313" key="1">
    <source>
        <dbReference type="EMBL" id="TMS57784.1"/>
    </source>
</evidence>
<accession>A0ACD3SNP4</accession>
<dbReference type="Proteomes" id="UP000004277">
    <property type="component" value="Unassembled WGS sequence"/>
</dbReference>
<comment type="caution">
    <text evidence="1">The sequence shown here is derived from an EMBL/GenBank/DDBJ whole genome shotgun (WGS) entry which is preliminary data.</text>
</comment>
<feature type="non-terminal residue" evidence="1">
    <location>
        <position position="1"/>
    </location>
</feature>
<proteinExistence type="predicted"/>
<name>A0ACD3SNP4_9BURK</name>
<sequence>NTSTITGIDGGTGTNTLTFDNIQHTGGSDLTNWNTINLNNNTNLNLNSNLALAGPAGASQALNIDLTSTLTATGQRSITGSGPLTVTNAGRIDLSGTTPATGDRLVIGGDYVGNNGRITLDSMMGATGSPTDRVLVNGNASGTTTLHINNIGGSGAYTGFRNTDGISIVQVAGTATPGSFALAGGYVAAGPYQYVLRAFDPSKAAAGERDALLGGAGGFYDFRLQSPYSALLPVPQIAAYQSTMPGMVMMGGQLLDTMHNRLGEIRHMVGKNMTWSNELFVRAKGSELKFDGDKGPDFRHNNVFIQMGATPLRHIDANGGEWHGGVGLAYSDSSIKVPSTQSRAEITMPTVSGMLSYLHPSGWYVDSVLQASAIRAKFKTAARGDTGKTSGYGFGASIEGGYNIQLPANLRIEPQAQLQYQYQHLKGFTDVDQIEVGKLGGSSLIGRIGARLMLDRSDEASRTGTPYVEANLIRQLAGSSNVVHAAGVDFAGDKVGTMAQYGLGVNVQWDKNVAMYLQARYTQSLGSRGYSGWGGTVGVRANF</sequence>
<gene>
    <name evidence="1" type="ORF">MW7_010890</name>
</gene>
<reference evidence="1" key="1">
    <citation type="submission" date="2019-05" db="EMBL/GenBank/DDBJ databases">
        <title>Revised genome assembly of Burkholderiaceae (previously Ralstonia) sp. PBA.</title>
        <authorList>
            <person name="Gan H.M."/>
        </authorList>
    </citation>
    <scope>NUCLEOTIDE SEQUENCE</scope>
    <source>
        <strain evidence="1">PBA</strain>
    </source>
</reference>
<evidence type="ECO:0000313" key="2">
    <source>
        <dbReference type="Proteomes" id="UP000004277"/>
    </source>
</evidence>
<organism evidence="1 2">
    <name type="scientific">Imbroritus primus</name>
    <dbReference type="NCBI Taxonomy" id="3058603"/>
    <lineage>
        <taxon>Bacteria</taxon>
        <taxon>Pseudomonadati</taxon>
        <taxon>Pseudomonadota</taxon>
        <taxon>Betaproteobacteria</taxon>
        <taxon>Burkholderiales</taxon>
        <taxon>Burkholderiaceae</taxon>
        <taxon>Imbroritus</taxon>
    </lineage>
</organism>
<keyword evidence="2" id="KW-1185">Reference proteome</keyword>